<evidence type="ECO:0000313" key="2">
    <source>
        <dbReference type="Proteomes" id="UP000765509"/>
    </source>
</evidence>
<name>A0A9Q3D6R7_9BASI</name>
<comment type="caution">
    <text evidence="1">The sequence shown here is derived from an EMBL/GenBank/DDBJ whole genome shotgun (WGS) entry which is preliminary data.</text>
</comment>
<protein>
    <submittedName>
        <fullName evidence="1">Uncharacterized protein</fullName>
    </submittedName>
</protein>
<sequence length="372" mass="43910">MILAHFKDFGIPRDYSLQGESTISRNRGLERREVELVQSHITWQNEPPYTFQDGFQQQTFRNGLHRTVCSNPSNIPRPSPMGNGREGIQTRFPLQRTCRKYLQDFPQRDILQSTYHRQEMEPEITYSDPLRLMRTGNPTRLPSGFTSLRHQKISDQESPYFPIPGRIQERKIIIGKEQEFFQPEAERVRAYDPEIVGSVSRSKKKQQEVLNTSNSASSPKIRNDICTQMKNNVVIPESMIISNTLWLQFFQFVEQAQKDFRRLHESISRLHKVYTLQTKTIHTLQEYYTELSKASQDTKRGLNQFLEEQNHFKRDREYLDQDIDGLFNFCQRNETPRTRACFWKHSIPPGRHQTRFLVGEEAKISITIPRWT</sequence>
<dbReference type="AlphaFoldDB" id="A0A9Q3D6R7"/>
<proteinExistence type="predicted"/>
<organism evidence="1 2">
    <name type="scientific">Austropuccinia psidii MF-1</name>
    <dbReference type="NCBI Taxonomy" id="1389203"/>
    <lineage>
        <taxon>Eukaryota</taxon>
        <taxon>Fungi</taxon>
        <taxon>Dikarya</taxon>
        <taxon>Basidiomycota</taxon>
        <taxon>Pucciniomycotina</taxon>
        <taxon>Pucciniomycetes</taxon>
        <taxon>Pucciniales</taxon>
        <taxon>Sphaerophragmiaceae</taxon>
        <taxon>Austropuccinia</taxon>
    </lineage>
</organism>
<dbReference type="Proteomes" id="UP000765509">
    <property type="component" value="Unassembled WGS sequence"/>
</dbReference>
<accession>A0A9Q3D6R7</accession>
<evidence type="ECO:0000313" key="1">
    <source>
        <dbReference type="EMBL" id="MBW0496537.1"/>
    </source>
</evidence>
<keyword evidence="2" id="KW-1185">Reference proteome</keyword>
<dbReference type="EMBL" id="AVOT02013677">
    <property type="protein sequence ID" value="MBW0496537.1"/>
    <property type="molecule type" value="Genomic_DNA"/>
</dbReference>
<gene>
    <name evidence="1" type="ORF">O181_036252</name>
</gene>
<reference evidence="1" key="1">
    <citation type="submission" date="2021-03" db="EMBL/GenBank/DDBJ databases">
        <title>Draft genome sequence of rust myrtle Austropuccinia psidii MF-1, a brazilian biotype.</title>
        <authorList>
            <person name="Quecine M.C."/>
            <person name="Pachon D.M.R."/>
            <person name="Bonatelli M.L."/>
            <person name="Correr F.H."/>
            <person name="Franceschini L.M."/>
            <person name="Leite T.F."/>
            <person name="Margarido G.R.A."/>
            <person name="Almeida C.A."/>
            <person name="Ferrarezi J.A."/>
            <person name="Labate C.A."/>
        </authorList>
    </citation>
    <scope>NUCLEOTIDE SEQUENCE</scope>
    <source>
        <strain evidence="1">MF-1</strain>
    </source>
</reference>